<keyword evidence="1" id="KW-0175">Coiled coil</keyword>
<dbReference type="EMBL" id="CP001843">
    <property type="protein sequence ID" value="AEF86433.1"/>
    <property type="molecule type" value="Genomic_DNA"/>
</dbReference>
<proteinExistence type="predicted"/>
<sequence length="278" mass="31856">MNEETMPEQSRYPEYEKPRQEIRDLRQSLAALLLEHHELEFHIRKKVEAEYVSAIGSLEHKALEFQYKELRLKRKEELIQGRINSRDVFALSQIEAQLIGEFNGQNEKLSASMSRMNAALERRFAGTVLSDREEAELNLLYSGLIKKLHPDLNPVQNEKIEKLLSASITAYKNAALDTLRELSVQAEGYKELVDEPVGSMVKLAATKEKLLARVESLQKTVGDIKNSYPCNKKALLDDGEKLRERAGELVEQIQEHRKACDDLDRRLAELLGKSVWTK</sequence>
<dbReference type="KEGG" id="tpi:TREPR_1212"/>
<dbReference type="HOGENOM" id="CLU_089311_0_0_12"/>
<dbReference type="AlphaFoldDB" id="F5YGR8"/>
<dbReference type="RefSeq" id="WP_015708864.1">
    <property type="nucleotide sequence ID" value="NC_015578.1"/>
</dbReference>
<organism evidence="2 3">
    <name type="scientific">Treponema primitia (strain ATCC BAA-887 / DSM 12427 / ZAS-2)</name>
    <dbReference type="NCBI Taxonomy" id="545694"/>
    <lineage>
        <taxon>Bacteria</taxon>
        <taxon>Pseudomonadati</taxon>
        <taxon>Spirochaetota</taxon>
        <taxon>Spirochaetia</taxon>
        <taxon>Spirochaetales</taxon>
        <taxon>Treponemataceae</taxon>
        <taxon>Treponema</taxon>
    </lineage>
</organism>
<dbReference type="STRING" id="545694.TREPR_1212"/>
<reference evidence="3" key="1">
    <citation type="submission" date="2009-12" db="EMBL/GenBank/DDBJ databases">
        <title>Complete sequence of Treponema primitia strain ZAS-2.</title>
        <authorList>
            <person name="Tetu S.G."/>
            <person name="Matson E."/>
            <person name="Ren Q."/>
            <person name="Seshadri R."/>
            <person name="Elbourne L."/>
            <person name="Hassan K.A."/>
            <person name="Durkin A."/>
            <person name="Radune D."/>
            <person name="Mohamoud Y."/>
            <person name="Shay R."/>
            <person name="Jin S."/>
            <person name="Zhang X."/>
            <person name="Lucey K."/>
            <person name="Ballor N.R."/>
            <person name="Ottesen E."/>
            <person name="Rosenthal R."/>
            <person name="Allen A."/>
            <person name="Leadbetter J.R."/>
            <person name="Paulsen I.T."/>
        </authorList>
    </citation>
    <scope>NUCLEOTIDE SEQUENCE [LARGE SCALE GENOMIC DNA]</scope>
    <source>
        <strain evidence="3">ATCC BAA-887 / DSM 12427 / ZAS-2</strain>
    </source>
</reference>
<accession>F5YGR8</accession>
<protein>
    <recommendedName>
        <fullName evidence="4">DnaJ domain protein</fullName>
    </recommendedName>
</protein>
<name>F5YGR8_TREPZ</name>
<evidence type="ECO:0000313" key="3">
    <source>
        <dbReference type="Proteomes" id="UP000009223"/>
    </source>
</evidence>
<keyword evidence="3" id="KW-1185">Reference proteome</keyword>
<evidence type="ECO:0000256" key="1">
    <source>
        <dbReference type="SAM" id="Coils"/>
    </source>
</evidence>
<dbReference type="Proteomes" id="UP000009223">
    <property type="component" value="Chromosome"/>
</dbReference>
<reference evidence="2 3" key="2">
    <citation type="journal article" date="2011" name="ISME J.">
        <title>RNA-seq reveals cooperative metabolic interactions between two termite-gut spirochete species in co-culture.</title>
        <authorList>
            <person name="Rosenthal A.Z."/>
            <person name="Matson E.G."/>
            <person name="Eldar A."/>
            <person name="Leadbetter J.R."/>
        </authorList>
    </citation>
    <scope>NUCLEOTIDE SEQUENCE [LARGE SCALE GENOMIC DNA]</scope>
    <source>
        <strain evidence="3">ATCC BAA-887 / DSM 12427 / ZAS-2</strain>
    </source>
</reference>
<feature type="coiled-coil region" evidence="1">
    <location>
        <begin position="200"/>
        <end position="273"/>
    </location>
</feature>
<dbReference type="eggNOG" id="COG2214">
    <property type="taxonomic scope" value="Bacteria"/>
</dbReference>
<dbReference type="OrthoDB" id="1495727at2"/>
<evidence type="ECO:0000313" key="2">
    <source>
        <dbReference type="EMBL" id="AEF86433.1"/>
    </source>
</evidence>
<evidence type="ECO:0008006" key="4">
    <source>
        <dbReference type="Google" id="ProtNLM"/>
    </source>
</evidence>
<gene>
    <name evidence="2" type="ordered locus">TREPR_1212</name>
</gene>